<dbReference type="OrthoDB" id="1317478at2"/>
<dbReference type="InterPro" id="IPR025686">
    <property type="entry name" value="Glucos_trans_II"/>
</dbReference>
<evidence type="ECO:0000313" key="3">
    <source>
        <dbReference type="Proteomes" id="UP000037315"/>
    </source>
</evidence>
<organism evidence="2 3">
    <name type="scientific">Franconibacter pulveris</name>
    <dbReference type="NCBI Taxonomy" id="435910"/>
    <lineage>
        <taxon>Bacteria</taxon>
        <taxon>Pseudomonadati</taxon>
        <taxon>Pseudomonadota</taxon>
        <taxon>Gammaproteobacteria</taxon>
        <taxon>Enterobacterales</taxon>
        <taxon>Enterobacteriaceae</taxon>
        <taxon>Franconibacter</taxon>
    </lineage>
</organism>
<dbReference type="Proteomes" id="UP000037315">
    <property type="component" value="Unassembled WGS sequence"/>
</dbReference>
<feature type="transmembrane region" description="Helical" evidence="1">
    <location>
        <begin position="345"/>
        <end position="363"/>
    </location>
</feature>
<sequence length="490" mass="54087">MPNKVDLKPIYHLWIIGFIYILPLLITNSPYYDDIGRSVYGYFSWGIDGRPFSDIIFETIDLGSPATDIAPFPQILAILIMTTLCYFIHRYLNPDHSLGWLVFTPIFLSPFFIQNLAFRFDSLTMSLSVAIAALPLFFMRKTKAKLFAVSALCAFISLSLYQASLSVFMAAVCLYTLFSIKKGSDPYNLLVEASIAALGMVTGYIIYSQLIVPFFVTSDYANGYNQIISSVAELYNNISVTINVLSSFFTGTIAIVFIVIGLLATLGLIKLLIITSKSTLSNGRKAVSLLLIIASLAVILVCIPGPGLALKSMPIGPRVFVGFGFFISTLLALISFISTRHQCKLNVIYCLLAVVSFSYMATFTNAMKSQDKLADRIVYGVTNDIVKIGYNNIKTITIDGKSLYSPIADKAIQKSPLMKQIIPSYFDGPLAWGIVKMTEIYSGKEQPAPARQNEIIAGICEMQLITDAGLYKTYFSNGDLVVSFAFRECK</sequence>
<dbReference type="Pfam" id="PF14264">
    <property type="entry name" value="Glucos_trans_II"/>
    <property type="match status" value="1"/>
</dbReference>
<dbReference type="EMBL" id="LFEJ01000009">
    <property type="protein sequence ID" value="KMV35614.1"/>
    <property type="molecule type" value="Genomic_DNA"/>
</dbReference>
<dbReference type="AlphaFoldDB" id="A0A0J8YDM9"/>
<feature type="transmembrane region" description="Helical" evidence="1">
    <location>
        <begin position="69"/>
        <end position="88"/>
    </location>
</feature>
<dbReference type="STRING" id="1121863.GCA_000621185_01107"/>
<feature type="transmembrane region" description="Helical" evidence="1">
    <location>
        <begin position="252"/>
        <end position="274"/>
    </location>
</feature>
<gene>
    <name evidence="2" type="ORF">ACH50_04605</name>
</gene>
<feature type="transmembrane region" description="Helical" evidence="1">
    <location>
        <begin position="146"/>
        <end position="178"/>
    </location>
</feature>
<keyword evidence="1" id="KW-0812">Transmembrane</keyword>
<evidence type="ECO:0008006" key="4">
    <source>
        <dbReference type="Google" id="ProtNLM"/>
    </source>
</evidence>
<keyword evidence="1" id="KW-1133">Transmembrane helix</keyword>
<accession>A0A0J8YDM9</accession>
<proteinExistence type="predicted"/>
<evidence type="ECO:0000256" key="1">
    <source>
        <dbReference type="SAM" id="Phobius"/>
    </source>
</evidence>
<protein>
    <recommendedName>
        <fullName evidence="4">Glucosyltransferase domain-containing protein</fullName>
    </recommendedName>
</protein>
<dbReference type="PATRIC" id="fig|1656095.3.peg.1604"/>
<feature type="transmembrane region" description="Helical" evidence="1">
    <location>
        <begin position="190"/>
        <end position="215"/>
    </location>
</feature>
<feature type="transmembrane region" description="Helical" evidence="1">
    <location>
        <begin position="286"/>
        <end position="307"/>
    </location>
</feature>
<comment type="caution">
    <text evidence="2">The sequence shown here is derived from an EMBL/GenBank/DDBJ whole genome shotgun (WGS) entry which is preliminary data.</text>
</comment>
<name>A0A0J8YDM9_9ENTR</name>
<keyword evidence="3" id="KW-1185">Reference proteome</keyword>
<keyword evidence="1" id="KW-0472">Membrane</keyword>
<feature type="transmembrane region" description="Helical" evidence="1">
    <location>
        <begin position="319"/>
        <end position="338"/>
    </location>
</feature>
<feature type="transmembrane region" description="Helical" evidence="1">
    <location>
        <begin position="12"/>
        <end position="32"/>
    </location>
</feature>
<dbReference type="RefSeq" id="WP_048887444.1">
    <property type="nucleotide sequence ID" value="NZ_LFEJ01000009.1"/>
</dbReference>
<feature type="transmembrane region" description="Helical" evidence="1">
    <location>
        <begin position="100"/>
        <end position="117"/>
    </location>
</feature>
<evidence type="ECO:0000313" key="2">
    <source>
        <dbReference type="EMBL" id="KMV35614.1"/>
    </source>
</evidence>
<reference evidence="2 3" key="1">
    <citation type="submission" date="2015-06" db="EMBL/GenBank/DDBJ databases">
        <title>Genome sequencing of Cronobacter sp. strain DJ34 isolated from petroleum contaminated sludge of Duliajan Oil Fields, Assam, India.</title>
        <authorList>
            <person name="Pal S."/>
            <person name="Banerjee T.D."/>
            <person name="Roy A."/>
            <person name="Sar P."/>
            <person name="Kazy S.K."/>
        </authorList>
    </citation>
    <scope>NUCLEOTIDE SEQUENCE [LARGE SCALE GENOMIC DNA]</scope>
    <source>
        <strain evidence="2 3">DJ34</strain>
    </source>
</reference>